<reference evidence="1" key="1">
    <citation type="submission" date="2021-10" db="EMBL/GenBank/DDBJ databases">
        <authorList>
            <person name="Mesa V."/>
        </authorList>
    </citation>
    <scope>NUCLEOTIDE SEQUENCE</scope>
    <source>
        <strain evidence="1">CC3_PB</strain>
    </source>
</reference>
<dbReference type="EMBL" id="CAKJVE010000004">
    <property type="protein sequence ID" value="CAG9705851.1"/>
    <property type="molecule type" value="Genomic_DNA"/>
</dbReference>
<sequence length="146" mass="16901">MESGWIINFVNGSRIIYTEDAYREDLGKTTLISSIRSEEHWFSLEQAIKENPSLLVIRTSKEKLDLLNKIEIDDWSSSQGEIEYISILDNEENRKILQDLGAEESDFEEMRDGEDGYLEISMFAFKSADYFSGKDGFKINDSNTQY</sequence>
<evidence type="ECO:0000313" key="2">
    <source>
        <dbReference type="EMBL" id="CAG9705851.1"/>
    </source>
</evidence>
<proteinExistence type="predicted"/>
<dbReference type="EMBL" id="CAKJVE010000004">
    <property type="protein sequence ID" value="CAG9705752.1"/>
    <property type="molecule type" value="Genomic_DNA"/>
</dbReference>
<dbReference type="AlphaFoldDB" id="A0AA86MRS1"/>
<evidence type="ECO:0000313" key="1">
    <source>
        <dbReference type="EMBL" id="CAG9705752.1"/>
    </source>
</evidence>
<dbReference type="RefSeq" id="WP_210885825.1">
    <property type="nucleotide sequence ID" value="NZ_CAKJVE010000004.1"/>
</dbReference>
<protein>
    <submittedName>
        <fullName evidence="1">Uncharacterized protein</fullName>
    </submittedName>
</protein>
<name>A0AA86MRS1_9CLOT</name>
<gene>
    <name evidence="1" type="ORF">CNEO_42040</name>
    <name evidence="2" type="ORF">CNEO_42114</name>
</gene>
<dbReference type="Proteomes" id="UP000789738">
    <property type="component" value="Unassembled WGS sequence"/>
</dbReference>
<organism evidence="1 3">
    <name type="scientific">Clostridium neonatale</name>
    <dbReference type="NCBI Taxonomy" id="137838"/>
    <lineage>
        <taxon>Bacteria</taxon>
        <taxon>Bacillati</taxon>
        <taxon>Bacillota</taxon>
        <taxon>Clostridia</taxon>
        <taxon>Eubacteriales</taxon>
        <taxon>Clostridiaceae</taxon>
        <taxon>Clostridium</taxon>
    </lineage>
</organism>
<evidence type="ECO:0000313" key="3">
    <source>
        <dbReference type="Proteomes" id="UP000789738"/>
    </source>
</evidence>
<accession>A0AA86MRS1</accession>
<comment type="caution">
    <text evidence="1">The sequence shown here is derived from an EMBL/GenBank/DDBJ whole genome shotgun (WGS) entry which is preliminary data.</text>
</comment>